<keyword evidence="2" id="KW-0378">Hydrolase</keyword>
<evidence type="ECO:0000259" key="1">
    <source>
        <dbReference type="SMART" id="SM00465"/>
    </source>
</evidence>
<gene>
    <name evidence="2" type="ORF">SAMN04488696_2034</name>
</gene>
<dbReference type="SMART" id="SM00465">
    <property type="entry name" value="GIYc"/>
    <property type="match status" value="1"/>
</dbReference>
<feature type="domain" description="GIY-YIG" evidence="1">
    <location>
        <begin position="29"/>
        <end position="133"/>
    </location>
</feature>
<keyword evidence="2" id="KW-0255">Endonuclease</keyword>
<sequence>MQDKSNFPDITEKGVYCLIFKNKDSSLDTGRFQGVVFSSGYHVYVGSALGSGGLKRLKRHVLFSLMKDKKPRWHVDHLSVSSKFDLVCVVYALVDEAVECQLAGKLNEALDGDIIRGFGSSDCNCPSHLFHNDTCPRNIIGNVFNDMGLEPNAICFK</sequence>
<dbReference type="InterPro" id="IPR002837">
    <property type="entry name" value="DUF123"/>
</dbReference>
<dbReference type="PANTHER" id="PTHR37460">
    <property type="entry name" value="ENDONUCLEASE III"/>
    <property type="match status" value="1"/>
</dbReference>
<protein>
    <submittedName>
        <fullName evidence="2">Uri superfamily endonuclease</fullName>
    </submittedName>
</protein>
<dbReference type="RefSeq" id="WP_091936558.1">
    <property type="nucleotide sequence ID" value="NZ_FOUJ01000004.1"/>
</dbReference>
<evidence type="ECO:0000313" key="3">
    <source>
        <dbReference type="Proteomes" id="UP000198535"/>
    </source>
</evidence>
<dbReference type="AlphaFoldDB" id="A0A1I4SVB0"/>
<accession>A0A1I4SVB0</accession>
<organism evidence="2 3">
    <name type="scientific">Methanolobus profundi</name>
    <dbReference type="NCBI Taxonomy" id="487685"/>
    <lineage>
        <taxon>Archaea</taxon>
        <taxon>Methanobacteriati</taxon>
        <taxon>Methanobacteriota</taxon>
        <taxon>Stenosarchaea group</taxon>
        <taxon>Methanomicrobia</taxon>
        <taxon>Methanosarcinales</taxon>
        <taxon>Methanosarcinaceae</taxon>
        <taxon>Methanolobus</taxon>
    </lineage>
</organism>
<proteinExistence type="predicted"/>
<reference evidence="3" key="1">
    <citation type="submission" date="2016-10" db="EMBL/GenBank/DDBJ databases">
        <authorList>
            <person name="Varghese N."/>
            <person name="Submissions S."/>
        </authorList>
    </citation>
    <scope>NUCLEOTIDE SEQUENCE [LARGE SCALE GENOMIC DNA]</scope>
    <source>
        <strain evidence="3">Mob M</strain>
    </source>
</reference>
<dbReference type="EMBL" id="FOUJ01000004">
    <property type="protein sequence ID" value="SFM68371.1"/>
    <property type="molecule type" value="Genomic_DNA"/>
</dbReference>
<dbReference type="GO" id="GO:0004519">
    <property type="term" value="F:endonuclease activity"/>
    <property type="evidence" value="ECO:0007669"/>
    <property type="project" value="UniProtKB-KW"/>
</dbReference>
<dbReference type="CDD" id="cd10441">
    <property type="entry name" value="GIY-YIG_COG1833"/>
    <property type="match status" value="1"/>
</dbReference>
<keyword evidence="2" id="KW-0540">Nuclease</keyword>
<dbReference type="PANTHER" id="PTHR37460:SF1">
    <property type="entry name" value="ENDONUCLEASE III"/>
    <property type="match status" value="1"/>
</dbReference>
<dbReference type="Proteomes" id="UP000198535">
    <property type="component" value="Unassembled WGS sequence"/>
</dbReference>
<dbReference type="OrthoDB" id="17296at2157"/>
<name>A0A1I4SVB0_9EURY</name>
<dbReference type="InterPro" id="IPR000305">
    <property type="entry name" value="GIY-YIG_endonuc"/>
</dbReference>
<dbReference type="STRING" id="487685.SAMN04488696_2034"/>
<keyword evidence="3" id="KW-1185">Reference proteome</keyword>
<evidence type="ECO:0000313" key="2">
    <source>
        <dbReference type="EMBL" id="SFM68371.1"/>
    </source>
</evidence>
<dbReference type="Pfam" id="PF01986">
    <property type="entry name" value="DUF123"/>
    <property type="match status" value="1"/>
</dbReference>